<dbReference type="VEuPathDB" id="PlasmoDB:PVPCR_0502200"/>
<gene>
    <name evidence="2" type="ORF">PVSEL_0502210</name>
</gene>
<dbReference type="VEuPathDB" id="PlasmoDB:PVLDE_1305360"/>
<dbReference type="EMBL" id="LR865426">
    <property type="protein sequence ID" value="CAD2099162.1"/>
    <property type="molecule type" value="Genomic_DNA"/>
</dbReference>
<dbReference type="AlphaFoldDB" id="A0A6V7SJ69"/>
<dbReference type="Proteomes" id="UP000515697">
    <property type="component" value="Chromosome PVSEL_05"/>
</dbReference>
<accession>A0A6V7SJ69</accession>
<evidence type="ECO:0000256" key="1">
    <source>
        <dbReference type="SAM" id="MobiDB-lite"/>
    </source>
</evidence>
<dbReference type="VEuPathDB" id="PlasmoDB:PVSEL_0502210"/>
<proteinExistence type="predicted"/>
<feature type="compositionally biased region" description="Basic and acidic residues" evidence="1">
    <location>
        <begin position="374"/>
        <end position="387"/>
    </location>
</feature>
<evidence type="ECO:0000313" key="2">
    <source>
        <dbReference type="EMBL" id="CAD2099162.1"/>
    </source>
</evidence>
<protein>
    <submittedName>
        <fullName evidence="2">Uncharacterized protein</fullName>
    </submittedName>
</protein>
<dbReference type="VEuPathDB" id="PlasmoDB:PVVCY_1304910"/>
<feature type="compositionally biased region" description="Basic and acidic residues" evidence="1">
    <location>
        <begin position="458"/>
        <end position="488"/>
    </location>
</feature>
<feature type="compositionally biased region" description="Basic and acidic residues" evidence="1">
    <location>
        <begin position="415"/>
        <end position="451"/>
    </location>
</feature>
<organism evidence="2 3">
    <name type="scientific">Plasmodium vinckei</name>
    <dbReference type="NCBI Taxonomy" id="5860"/>
    <lineage>
        <taxon>Eukaryota</taxon>
        <taxon>Sar</taxon>
        <taxon>Alveolata</taxon>
        <taxon>Apicomplexa</taxon>
        <taxon>Aconoidasida</taxon>
        <taxon>Haemosporida</taxon>
        <taxon>Plasmodiidae</taxon>
        <taxon>Plasmodium</taxon>
        <taxon>Plasmodium (Vinckeia)</taxon>
    </lineage>
</organism>
<dbReference type="VEuPathDB" id="PlasmoDB:PVBDA_1305120"/>
<name>A0A6V7SJ69_PLAVN</name>
<feature type="region of interest" description="Disordered" evidence="1">
    <location>
        <begin position="374"/>
        <end position="490"/>
    </location>
</feature>
<sequence>MNLISQEQNKEDRTIRKDNELSQSYSYFSELRKKIILKEKEIAERRSKELKRGHKNESTKVTYRTFDEFYKYKKKYEDYESKIKNETWKCLNKSRYKERDNMNNDIKLVPIEKRDEKYSYSKFKMERAGTVKQLKEYFQQIQNEKLQKKNQSLLRKSSSKNYSTPLNNNNIIIEKKETDIKQDESNQVDSHTEQDNINDLNIKTDNNKITTKNIDFSGNSIVLIKKNNNEFNDDLKREISIEREDTNEGGSTLGRGSTFEREDTEEMIEDEIFDEQIENMDKTEINLLYNLINEMKKGYENDEDYISNLIEELHNSNKGYMVDKILHILKKFDKNVKPYQISKLSAESEESIISKEMDNPQAVENQIVEKREEWDGSISDKVDRDEASNSVKLSLNSEAPNSENLENADAEKDDEPIAEKDDEPIAEKDDEPIAEKDDEPIAEKDDEPIAEKDDEPIEEKGNEKNDERNDEKSDERNEEKKKEDKNDSQFDWFYSNMDDICKREINSSMDQNIINDETKEYSSDSSEKQNLFLWLDNKHVENVIIEESQIGEDTI</sequence>
<reference evidence="2 3" key="1">
    <citation type="submission" date="2020-08" db="EMBL/GenBank/DDBJ databases">
        <authorList>
            <person name="Ramaprasad A."/>
        </authorList>
    </citation>
    <scope>NUCLEOTIDE SEQUENCE [LARGE SCALE GENOMIC DNA]</scope>
</reference>
<feature type="compositionally biased region" description="Polar residues" evidence="1">
    <location>
        <begin position="388"/>
        <end position="405"/>
    </location>
</feature>
<evidence type="ECO:0000313" key="3">
    <source>
        <dbReference type="Proteomes" id="UP000515697"/>
    </source>
</evidence>